<evidence type="ECO:0000256" key="1">
    <source>
        <dbReference type="ARBA" id="ARBA00004651"/>
    </source>
</evidence>
<keyword evidence="5 9" id="KW-1133">Transmembrane helix</keyword>
<dbReference type="EMBL" id="CP003742">
    <property type="protein sequence ID" value="AGI74365.1"/>
    <property type="molecule type" value="Genomic_DNA"/>
</dbReference>
<dbReference type="Gene3D" id="1.10.3730.20">
    <property type="match status" value="1"/>
</dbReference>
<keyword evidence="3" id="KW-1003">Cell membrane</keyword>
<dbReference type="PANTHER" id="PTHR30561">
    <property type="entry name" value="SMR FAMILY PROTON-DEPENDENT DRUG EFFLUX TRANSPORTER SUGE"/>
    <property type="match status" value="1"/>
</dbReference>
<evidence type="ECO:0000313" key="10">
    <source>
        <dbReference type="EMBL" id="AGI74365.1"/>
    </source>
</evidence>
<keyword evidence="2" id="KW-0813">Transport</keyword>
<comment type="similarity">
    <text evidence="7 8">Belongs to the drug/metabolite transporter (DMT) superfamily. Small multidrug resistance (SMR) (TC 2.A.7.1) family.</text>
</comment>
<organism evidence="10 11">
    <name type="scientific">Octadecabacter arcticus 238</name>
    <dbReference type="NCBI Taxonomy" id="391616"/>
    <lineage>
        <taxon>Bacteria</taxon>
        <taxon>Pseudomonadati</taxon>
        <taxon>Pseudomonadota</taxon>
        <taxon>Alphaproteobacteria</taxon>
        <taxon>Rhodobacterales</taxon>
        <taxon>Roseobacteraceae</taxon>
        <taxon>Octadecabacter</taxon>
    </lineage>
</organism>
<dbReference type="FunFam" id="1.10.3730.20:FF:000001">
    <property type="entry name" value="Quaternary ammonium compound resistance transporter SugE"/>
    <property type="match status" value="1"/>
</dbReference>
<dbReference type="SUPFAM" id="SSF103481">
    <property type="entry name" value="Multidrug resistance efflux transporter EmrE"/>
    <property type="match status" value="1"/>
</dbReference>
<dbReference type="HOGENOM" id="CLU_133067_0_2_5"/>
<protein>
    <submittedName>
        <fullName evidence="10">Small multidrug resistance protein</fullName>
    </submittedName>
</protein>
<dbReference type="InterPro" id="IPR000390">
    <property type="entry name" value="Small_drug/metabolite_transptr"/>
</dbReference>
<dbReference type="RefSeq" id="WP_015497307.1">
    <property type="nucleotide sequence ID" value="NC_020908.1"/>
</dbReference>
<dbReference type="GO" id="GO:0031460">
    <property type="term" value="P:glycine betaine transport"/>
    <property type="evidence" value="ECO:0007669"/>
    <property type="project" value="TreeGrafter"/>
</dbReference>
<evidence type="ECO:0000256" key="4">
    <source>
        <dbReference type="ARBA" id="ARBA00022692"/>
    </source>
</evidence>
<gene>
    <name evidence="10" type="ORF">OA238_c44910</name>
</gene>
<dbReference type="GO" id="GO:0015220">
    <property type="term" value="F:choline transmembrane transporter activity"/>
    <property type="evidence" value="ECO:0007669"/>
    <property type="project" value="TreeGrafter"/>
</dbReference>
<reference evidence="10 11" key="1">
    <citation type="journal article" date="2013" name="PLoS ONE">
        <title>Poles Apart: Arctic and Antarctic Octadecabacter strains Share High Genome Plasticity and a New Type of Xanthorhodopsin.</title>
        <authorList>
            <person name="Vollmers J."/>
            <person name="Voget S."/>
            <person name="Dietrich S."/>
            <person name="Gollnow K."/>
            <person name="Smits M."/>
            <person name="Meyer K."/>
            <person name="Brinkhoff T."/>
            <person name="Simon M."/>
            <person name="Daniel R."/>
        </authorList>
    </citation>
    <scope>NUCLEOTIDE SEQUENCE [LARGE SCALE GENOMIC DNA]</scope>
    <source>
        <strain evidence="10 11">238</strain>
    </source>
</reference>
<name>M9RWV7_9RHOB</name>
<dbReference type="Proteomes" id="UP000004688">
    <property type="component" value="Chromosome"/>
</dbReference>
<feature type="transmembrane region" description="Helical" evidence="9">
    <location>
        <begin position="35"/>
        <end position="55"/>
    </location>
</feature>
<evidence type="ECO:0000256" key="6">
    <source>
        <dbReference type="ARBA" id="ARBA00023136"/>
    </source>
</evidence>
<evidence type="ECO:0000313" key="11">
    <source>
        <dbReference type="Proteomes" id="UP000004688"/>
    </source>
</evidence>
<dbReference type="GO" id="GO:0005886">
    <property type="term" value="C:plasma membrane"/>
    <property type="evidence" value="ECO:0007669"/>
    <property type="project" value="UniProtKB-SubCell"/>
</dbReference>
<dbReference type="PANTHER" id="PTHR30561:SF1">
    <property type="entry name" value="MULTIDRUG TRANSPORTER EMRE"/>
    <property type="match status" value="1"/>
</dbReference>
<keyword evidence="11" id="KW-1185">Reference proteome</keyword>
<evidence type="ECO:0000256" key="2">
    <source>
        <dbReference type="ARBA" id="ARBA00022448"/>
    </source>
</evidence>
<evidence type="ECO:0000256" key="7">
    <source>
        <dbReference type="ARBA" id="ARBA00038032"/>
    </source>
</evidence>
<accession>M9RWV7</accession>
<dbReference type="GO" id="GO:1990961">
    <property type="term" value="P:xenobiotic detoxification by transmembrane export across the plasma membrane"/>
    <property type="evidence" value="ECO:0007669"/>
    <property type="project" value="UniProtKB-ARBA"/>
</dbReference>
<dbReference type="KEGG" id="oar:OA238_c44910"/>
<dbReference type="InterPro" id="IPR037185">
    <property type="entry name" value="EmrE-like"/>
</dbReference>
<keyword evidence="4 8" id="KW-0812">Transmembrane</keyword>
<dbReference type="OrthoDB" id="9808638at2"/>
<dbReference type="GO" id="GO:0015297">
    <property type="term" value="F:antiporter activity"/>
    <property type="evidence" value="ECO:0007669"/>
    <property type="project" value="TreeGrafter"/>
</dbReference>
<evidence type="ECO:0000256" key="3">
    <source>
        <dbReference type="ARBA" id="ARBA00022475"/>
    </source>
</evidence>
<feature type="transmembrane region" description="Helical" evidence="9">
    <location>
        <begin position="62"/>
        <end position="83"/>
    </location>
</feature>
<dbReference type="Pfam" id="PF00893">
    <property type="entry name" value="Multi_Drug_Res"/>
    <property type="match status" value="1"/>
</dbReference>
<keyword evidence="6 9" id="KW-0472">Membrane</keyword>
<comment type="subcellular location">
    <subcellularLocation>
        <location evidence="1 8">Cell membrane</location>
        <topology evidence="1 8">Multi-pass membrane protein</topology>
    </subcellularLocation>
</comment>
<sequence length="114" mass="11974">MNPIFAAYASLAAAIVCEVTGTALLQKSEQFSKPIPTLGMAVCFIASLFLLSMAFKAIPLGIAYAIWAGLGIILTSIISVVVFRFTLDGWAILGMALIISGVLVMNLLSNNAAH</sequence>
<proteinExistence type="inferred from homology"/>
<feature type="transmembrane region" description="Helical" evidence="9">
    <location>
        <begin position="89"/>
        <end position="108"/>
    </location>
</feature>
<dbReference type="GO" id="GO:0015199">
    <property type="term" value="F:amino-acid betaine transmembrane transporter activity"/>
    <property type="evidence" value="ECO:0007669"/>
    <property type="project" value="TreeGrafter"/>
</dbReference>
<dbReference type="AlphaFoldDB" id="M9RWV7"/>
<evidence type="ECO:0000256" key="8">
    <source>
        <dbReference type="RuleBase" id="RU003942"/>
    </source>
</evidence>
<dbReference type="eggNOG" id="COG2076">
    <property type="taxonomic scope" value="Bacteria"/>
</dbReference>
<evidence type="ECO:0000256" key="9">
    <source>
        <dbReference type="SAM" id="Phobius"/>
    </source>
</evidence>
<dbReference type="InterPro" id="IPR045324">
    <property type="entry name" value="Small_multidrug_res"/>
</dbReference>
<evidence type="ECO:0000256" key="5">
    <source>
        <dbReference type="ARBA" id="ARBA00022989"/>
    </source>
</evidence>